<dbReference type="RefSeq" id="WP_271174989.1">
    <property type="nucleotide sequence ID" value="NZ_BSEO01000009.1"/>
</dbReference>
<keyword evidence="2" id="KW-1133">Transmembrane helix</keyword>
<organism evidence="3 4">
    <name type="scientific">Microbacterium imperiale</name>
    <dbReference type="NCBI Taxonomy" id="33884"/>
    <lineage>
        <taxon>Bacteria</taxon>
        <taxon>Bacillati</taxon>
        <taxon>Actinomycetota</taxon>
        <taxon>Actinomycetes</taxon>
        <taxon>Micrococcales</taxon>
        <taxon>Microbacteriaceae</taxon>
        <taxon>Microbacterium</taxon>
    </lineage>
</organism>
<keyword evidence="2" id="KW-0472">Membrane</keyword>
<evidence type="ECO:0000256" key="2">
    <source>
        <dbReference type="SAM" id="Phobius"/>
    </source>
</evidence>
<accession>A0A9W6M3P5</accession>
<keyword evidence="2" id="KW-0812">Transmembrane</keyword>
<feature type="transmembrane region" description="Helical" evidence="2">
    <location>
        <begin position="299"/>
        <end position="320"/>
    </location>
</feature>
<dbReference type="Proteomes" id="UP001142317">
    <property type="component" value="Unassembled WGS sequence"/>
</dbReference>
<feature type="transmembrane region" description="Helical" evidence="2">
    <location>
        <begin position="267"/>
        <end position="287"/>
    </location>
</feature>
<reference evidence="3" key="1">
    <citation type="journal article" date="2014" name="Int. J. Syst. Evol. Microbiol.">
        <title>Complete genome sequence of Corynebacterium casei LMG S-19264T (=DSM 44701T), isolated from a smear-ripened cheese.</title>
        <authorList>
            <consortium name="US DOE Joint Genome Institute (JGI-PGF)"/>
            <person name="Walter F."/>
            <person name="Albersmeier A."/>
            <person name="Kalinowski J."/>
            <person name="Ruckert C."/>
        </authorList>
    </citation>
    <scope>NUCLEOTIDE SEQUENCE</scope>
    <source>
        <strain evidence="3">VKM Ac-1447</strain>
    </source>
</reference>
<dbReference type="EMBL" id="BSEO01000009">
    <property type="protein sequence ID" value="GLJ79997.1"/>
    <property type="molecule type" value="Genomic_DNA"/>
</dbReference>
<evidence type="ECO:0008006" key="5">
    <source>
        <dbReference type="Google" id="ProtNLM"/>
    </source>
</evidence>
<feature type="transmembrane region" description="Helical" evidence="2">
    <location>
        <begin position="45"/>
        <end position="65"/>
    </location>
</feature>
<name>A0A9W6M3P5_9MICO</name>
<comment type="caution">
    <text evidence="3">The sequence shown here is derived from an EMBL/GenBank/DDBJ whole genome shotgun (WGS) entry which is preliminary data.</text>
</comment>
<gene>
    <name evidence="3" type="ORF">GCM10017586_16800</name>
</gene>
<dbReference type="InterPro" id="IPR036890">
    <property type="entry name" value="HATPase_C_sf"/>
</dbReference>
<protein>
    <recommendedName>
        <fullName evidence="5">Signal transduction histidine kinase</fullName>
    </recommendedName>
</protein>
<evidence type="ECO:0000256" key="1">
    <source>
        <dbReference type="SAM" id="MobiDB-lite"/>
    </source>
</evidence>
<dbReference type="AlphaFoldDB" id="A0A9W6M3P5"/>
<keyword evidence="4" id="KW-1185">Reference proteome</keyword>
<evidence type="ECO:0000313" key="4">
    <source>
        <dbReference type="Proteomes" id="UP001142317"/>
    </source>
</evidence>
<sequence length="558" mass="57783">MRIWWNAVTGGAFYTRWSAVLSLLVASLFSVPSIGGTRPEDYLRGVVVAGLGWAVLAAALVPAAVAERMLRARPARAVVVLGSLVAVATCRSSVNDAVSVALFGLAPHGMPGARIATNLVTAFALLSIVAVITSRHAAALAAAQRLRDALDRVEVARARSEERARAVGGEIAGAVTDLREARERMLAGPVDFDAVRAFAERVRAVSHSLDRGLRERADTPVPRRAGPGRPPEPAPPVSHRLVAPPWFSVAPLYALGCFPFAVAAGGVGVGLGGLAGGILVDLLAGAATRRWAAAPRGGAAFVAVWLVAGVGMAGVTYAFLPAIGTLGLVPVLAVPLVAVLVSLCRDALARARADERRATTGLGDAAREAAAADVRAQAPVRRAVDILHGRAQGACVVFAARVDDREPTADEVADFRGRTEAAFHALLHPADTDPATARDALDGLVDAWRSAVTVSCRVEADAAAMLAGLAASDRIVTAVNEALVNAVKHSAARVADVRVDRTPAGALRVRVTSPGRLAPSRRSGLGTNQPGIRLFQDGDDVVFEITVADAVAPRTPHS</sequence>
<feature type="transmembrane region" description="Helical" evidence="2">
    <location>
        <begin position="326"/>
        <end position="348"/>
    </location>
</feature>
<reference evidence="3" key="2">
    <citation type="submission" date="2023-01" db="EMBL/GenBank/DDBJ databases">
        <authorList>
            <person name="Sun Q."/>
            <person name="Evtushenko L."/>
        </authorList>
    </citation>
    <scope>NUCLEOTIDE SEQUENCE</scope>
    <source>
        <strain evidence="3">VKM Ac-1447</strain>
    </source>
</reference>
<proteinExistence type="predicted"/>
<feature type="transmembrane region" description="Helical" evidence="2">
    <location>
        <begin position="114"/>
        <end position="132"/>
    </location>
</feature>
<feature type="region of interest" description="Disordered" evidence="1">
    <location>
        <begin position="210"/>
        <end position="237"/>
    </location>
</feature>
<dbReference type="Gene3D" id="3.30.565.10">
    <property type="entry name" value="Histidine kinase-like ATPase, C-terminal domain"/>
    <property type="match status" value="1"/>
</dbReference>
<evidence type="ECO:0000313" key="3">
    <source>
        <dbReference type="EMBL" id="GLJ79997.1"/>
    </source>
</evidence>